<dbReference type="Gene3D" id="1.10.8.270">
    <property type="entry name" value="putative rabgap domain of human tbc1 domain family member 14 like domains"/>
    <property type="match status" value="1"/>
</dbReference>
<dbReference type="Proteomes" id="UP001152759">
    <property type="component" value="Chromosome 7"/>
</dbReference>
<dbReference type="Gene3D" id="2.30.29.30">
    <property type="entry name" value="Pleckstrin-homology domain (PH domain)/Phosphotyrosine-binding domain (PTB)"/>
    <property type="match status" value="1"/>
</dbReference>
<feature type="domain" description="PID" evidence="4">
    <location>
        <begin position="128"/>
        <end position="233"/>
    </location>
</feature>
<evidence type="ECO:0008006" key="8">
    <source>
        <dbReference type="Google" id="ProtNLM"/>
    </source>
</evidence>
<dbReference type="PANTHER" id="PTHR47219">
    <property type="entry name" value="RAB GTPASE-ACTIVATING PROTEIN 1-LIKE"/>
    <property type="match status" value="1"/>
</dbReference>
<dbReference type="InterPro" id="IPR035969">
    <property type="entry name" value="Rab-GAP_TBC_sf"/>
</dbReference>
<feature type="region of interest" description="Disordered" evidence="3">
    <location>
        <begin position="58"/>
        <end position="88"/>
    </location>
</feature>
<keyword evidence="1" id="KW-0343">GTPase activation</keyword>
<dbReference type="PROSITE" id="PS01179">
    <property type="entry name" value="PID"/>
    <property type="match status" value="1"/>
</dbReference>
<evidence type="ECO:0000313" key="7">
    <source>
        <dbReference type="Proteomes" id="UP001152759"/>
    </source>
</evidence>
<dbReference type="InterPro" id="IPR000195">
    <property type="entry name" value="Rab-GAP-TBC_dom"/>
</dbReference>
<feature type="domain" description="Rab-GAP TBC" evidence="5">
    <location>
        <begin position="554"/>
        <end position="740"/>
    </location>
</feature>
<dbReference type="PANTHER" id="PTHR47219:SF9">
    <property type="entry name" value="GTPASE ACTIVATING PROTEIN AND CENTROSOME-ASSOCIATED, ISOFORM B"/>
    <property type="match status" value="1"/>
</dbReference>
<sequence>MDDTVSELSGESIPSDDYEFINDPLQRQNLLYPLPYLKIADNGDLNQLKTCLNEVLNESETMSDSDQKDCSEGSKLKENPISPKDDYMPSDVAISEIADDDYWATLAESSFSDNGGDIIQDCTMFNGITYLGAAAINAPKSEPEILRNMAILNNEQSADTAIKVSLSIPSYSTGTVVIYDAATNVVMGKYEIPRISFYARGTSDTKEAACFAFTWSHGDTLESAIFQCHVFKCDIPEAVGQVSLCFAKAFEKPKSMTLSLNGDLSQNEQYEFGSKASNVKMFVFEVLLEIKEDDGKGGFALVPREKSYLKLRSNVAKQICLTVKQVMSNDADAHSLQVERCFGVLVSPGRHVRHSDMQLLDIFSMGLRSENGCRSYIISGHWDPTNPVFESLNVESQKNYLTIAVDLVMDCISEPVRFSLVTPVKIFPQNEKFWSFIWRPVIQQFYLHLQQVPNTENLEYKLVSIECSGELDRNRLNLTFNKLANFIRSPSLSSVEALSPRDDSSDGDEPLLSGTGEVSKDCPEDELSSWADVLARWRANNAKPRQLNSLVKQGIPEALRGEVWQRLAQSENDDATMDTYRILITQESSCESVIQRDINRTFPANDFFKEAGGMGQDSLYRISKAYAVHDSEVGYCQGLSFLAATLLLHMPEEQAFCVLVKLMYDYGLRDLYKDGFENLYLRLYQLNRLIEEQIPALWSHLKEKGVETHMFASQWFLTLYTARFPLYFVFRVIDLFLFQGLDTLFQIALALLMMIKKDLLALDFENILKYFRVSLPKKCRNEETAGLLIKYACSIKVKKLKKYQQEFLALKEAQDSADNYGTELDQLRSSLLRTEEEKSRLEYELVQIKRMLQKEVEKAENDNNRNKTIIAEYKQICQRLDLEQSNAKQSLNQLKSKIADCTSCRTHVSDSMSVLNGCEKVESIEVDTTEAEKNQLAQRISELELQLAQAKLAQVEAECRNQDLTHQLNTALAELQTAQNSWLHKTFTSIKEVAANKTVIQKKEPVQSDSLTK</sequence>
<proteinExistence type="predicted"/>
<dbReference type="InterPro" id="IPR022164">
    <property type="entry name" value="Kinesin-like"/>
</dbReference>
<dbReference type="SMART" id="SM00462">
    <property type="entry name" value="PTB"/>
    <property type="match status" value="1"/>
</dbReference>
<dbReference type="Gene3D" id="1.10.472.80">
    <property type="entry name" value="Ypt/Rab-GAP domain of gyp1p, domain 3"/>
    <property type="match status" value="1"/>
</dbReference>
<dbReference type="SMART" id="SM00164">
    <property type="entry name" value="TBC"/>
    <property type="match status" value="1"/>
</dbReference>
<name>A0A9P0F9D7_BEMTA</name>
<dbReference type="KEGG" id="btab:109032969"/>
<dbReference type="InterPro" id="IPR006020">
    <property type="entry name" value="PTB/PI_dom"/>
</dbReference>
<dbReference type="AlphaFoldDB" id="A0A9P0F9D7"/>
<dbReference type="GO" id="GO:0005096">
    <property type="term" value="F:GTPase activator activity"/>
    <property type="evidence" value="ECO:0007669"/>
    <property type="project" value="UniProtKB-KW"/>
</dbReference>
<dbReference type="PROSITE" id="PS50086">
    <property type="entry name" value="TBC_RABGAP"/>
    <property type="match status" value="1"/>
</dbReference>
<dbReference type="InterPro" id="IPR050302">
    <property type="entry name" value="Rab_GAP_TBC_domain"/>
</dbReference>
<reference evidence="6" key="1">
    <citation type="submission" date="2021-12" db="EMBL/GenBank/DDBJ databases">
        <authorList>
            <person name="King R."/>
        </authorList>
    </citation>
    <scope>NUCLEOTIDE SEQUENCE</scope>
</reference>
<gene>
    <name evidence="6" type="ORF">BEMITA_LOCUS12000</name>
</gene>
<dbReference type="Pfam" id="PF12473">
    <property type="entry name" value="DUF3694"/>
    <property type="match status" value="1"/>
</dbReference>
<dbReference type="FunFam" id="1.10.472.80:FF:000027">
    <property type="entry name" value="GTPase activating protein (Evi5)"/>
    <property type="match status" value="1"/>
</dbReference>
<protein>
    <recommendedName>
        <fullName evidence="8">Rab GTPase-activating protein 1</fullName>
    </recommendedName>
</protein>
<feature type="coiled-coil region" evidence="2">
    <location>
        <begin position="926"/>
        <end position="981"/>
    </location>
</feature>
<dbReference type="EMBL" id="OU963868">
    <property type="protein sequence ID" value="CAH0393620.1"/>
    <property type="molecule type" value="Genomic_DNA"/>
</dbReference>
<accession>A0A9P0F9D7</accession>
<dbReference type="Pfam" id="PF00640">
    <property type="entry name" value="PID"/>
    <property type="match status" value="1"/>
</dbReference>
<dbReference type="FunFam" id="1.10.8.270:FF:000001">
    <property type="entry name" value="TBC1 domain family member 1"/>
    <property type="match status" value="1"/>
</dbReference>
<evidence type="ECO:0000256" key="3">
    <source>
        <dbReference type="SAM" id="MobiDB-lite"/>
    </source>
</evidence>
<feature type="coiled-coil region" evidence="2">
    <location>
        <begin position="810"/>
        <end position="897"/>
    </location>
</feature>
<dbReference type="InterPro" id="IPR011993">
    <property type="entry name" value="PH-like_dom_sf"/>
</dbReference>
<evidence type="ECO:0000313" key="6">
    <source>
        <dbReference type="EMBL" id="CAH0393620.1"/>
    </source>
</evidence>
<keyword evidence="2" id="KW-0175">Coiled coil</keyword>
<organism evidence="6 7">
    <name type="scientific">Bemisia tabaci</name>
    <name type="common">Sweetpotato whitefly</name>
    <name type="synonym">Aleurodes tabaci</name>
    <dbReference type="NCBI Taxonomy" id="7038"/>
    <lineage>
        <taxon>Eukaryota</taxon>
        <taxon>Metazoa</taxon>
        <taxon>Ecdysozoa</taxon>
        <taxon>Arthropoda</taxon>
        <taxon>Hexapoda</taxon>
        <taxon>Insecta</taxon>
        <taxon>Pterygota</taxon>
        <taxon>Neoptera</taxon>
        <taxon>Paraneoptera</taxon>
        <taxon>Hemiptera</taxon>
        <taxon>Sternorrhyncha</taxon>
        <taxon>Aleyrodoidea</taxon>
        <taxon>Aleyrodidae</taxon>
        <taxon>Aleyrodinae</taxon>
        <taxon>Bemisia</taxon>
    </lineage>
</organism>
<evidence type="ECO:0000259" key="4">
    <source>
        <dbReference type="PROSITE" id="PS01179"/>
    </source>
</evidence>
<keyword evidence="7" id="KW-1185">Reference proteome</keyword>
<dbReference type="SUPFAM" id="SSF50729">
    <property type="entry name" value="PH domain-like"/>
    <property type="match status" value="1"/>
</dbReference>
<feature type="compositionally biased region" description="Basic and acidic residues" evidence="3">
    <location>
        <begin position="65"/>
        <end position="87"/>
    </location>
</feature>
<dbReference type="GO" id="GO:0031267">
    <property type="term" value="F:small GTPase binding"/>
    <property type="evidence" value="ECO:0007669"/>
    <property type="project" value="TreeGrafter"/>
</dbReference>
<dbReference type="Pfam" id="PF00566">
    <property type="entry name" value="RabGAP-TBC"/>
    <property type="match status" value="1"/>
</dbReference>
<dbReference type="Gene3D" id="1.10.10.750">
    <property type="entry name" value="Ypt/Rab-GAP domain of gyp1p, domain 1"/>
    <property type="match status" value="1"/>
</dbReference>
<dbReference type="CDD" id="cd01211">
    <property type="entry name" value="PTB_Rab6GAP"/>
    <property type="match status" value="1"/>
</dbReference>
<dbReference type="SUPFAM" id="SSF47923">
    <property type="entry name" value="Ypt/Rab-GAP domain of gyp1p"/>
    <property type="match status" value="2"/>
</dbReference>
<feature type="region of interest" description="Disordered" evidence="3">
    <location>
        <begin position="496"/>
        <end position="524"/>
    </location>
</feature>
<evidence type="ECO:0000259" key="5">
    <source>
        <dbReference type="PROSITE" id="PS50086"/>
    </source>
</evidence>
<evidence type="ECO:0000256" key="2">
    <source>
        <dbReference type="SAM" id="Coils"/>
    </source>
</evidence>
<evidence type="ECO:0000256" key="1">
    <source>
        <dbReference type="ARBA" id="ARBA00022468"/>
    </source>
</evidence>